<evidence type="ECO:0000256" key="2">
    <source>
        <dbReference type="SAM" id="Phobius"/>
    </source>
</evidence>
<protein>
    <recommendedName>
        <fullName evidence="3">Teneurin-like YD-shell domain-containing protein</fullName>
    </recommendedName>
</protein>
<dbReference type="InterPro" id="IPR006530">
    <property type="entry name" value="YD"/>
</dbReference>
<evidence type="ECO:0000259" key="3">
    <source>
        <dbReference type="Pfam" id="PF25023"/>
    </source>
</evidence>
<organism evidence="4 5">
    <name type="scientific">Mytilus coruscus</name>
    <name type="common">Sea mussel</name>
    <dbReference type="NCBI Taxonomy" id="42192"/>
    <lineage>
        <taxon>Eukaryota</taxon>
        <taxon>Metazoa</taxon>
        <taxon>Spiralia</taxon>
        <taxon>Lophotrochozoa</taxon>
        <taxon>Mollusca</taxon>
        <taxon>Bivalvia</taxon>
        <taxon>Autobranchia</taxon>
        <taxon>Pteriomorphia</taxon>
        <taxon>Mytilida</taxon>
        <taxon>Mytiloidea</taxon>
        <taxon>Mytilidae</taxon>
        <taxon>Mytilinae</taxon>
        <taxon>Mytilus</taxon>
    </lineage>
</organism>
<dbReference type="InterPro" id="IPR056823">
    <property type="entry name" value="TEN-like_YD-shell"/>
</dbReference>
<dbReference type="InterPro" id="IPR050708">
    <property type="entry name" value="T6SS_VgrG/RHS"/>
</dbReference>
<feature type="domain" description="Teneurin-like YD-shell" evidence="3">
    <location>
        <begin position="45"/>
        <end position="326"/>
    </location>
</feature>
<evidence type="ECO:0000256" key="1">
    <source>
        <dbReference type="ARBA" id="ARBA00022737"/>
    </source>
</evidence>
<dbReference type="EMBL" id="CACVKT020006530">
    <property type="protein sequence ID" value="CAC5402583.1"/>
    <property type="molecule type" value="Genomic_DNA"/>
</dbReference>
<dbReference type="OrthoDB" id="6151499at2759"/>
<dbReference type="InterPro" id="IPR022385">
    <property type="entry name" value="Rhs_assc_core"/>
</dbReference>
<dbReference type="Proteomes" id="UP000507470">
    <property type="component" value="Unassembled WGS sequence"/>
</dbReference>
<dbReference type="PANTHER" id="PTHR32305:SF15">
    <property type="entry name" value="PROTEIN RHSA-RELATED"/>
    <property type="match status" value="1"/>
</dbReference>
<keyword evidence="2" id="KW-1133">Transmembrane helix</keyword>
<proteinExistence type="predicted"/>
<keyword evidence="1" id="KW-0677">Repeat</keyword>
<feature type="transmembrane region" description="Helical" evidence="2">
    <location>
        <begin position="360"/>
        <end position="381"/>
    </location>
</feature>
<dbReference type="PANTHER" id="PTHR32305">
    <property type="match status" value="1"/>
</dbReference>
<name>A0A6J8D1I4_MYTCO</name>
<evidence type="ECO:0000313" key="5">
    <source>
        <dbReference type="Proteomes" id="UP000507470"/>
    </source>
</evidence>
<dbReference type="NCBIfam" id="TIGR01643">
    <property type="entry name" value="YD_repeat_2x"/>
    <property type="match status" value="2"/>
</dbReference>
<evidence type="ECO:0000313" key="4">
    <source>
        <dbReference type="EMBL" id="CAC5402583.1"/>
    </source>
</evidence>
<sequence length="503" mass="56258">MQLKKKTLGNGATTVYCYYVGTDLLKGVYNYLPNGHLSSKFEYSYDLRQRRISLKTMDGNWKFRYDASGQLTYVKHPDGTVKTLQYDKRKNRKVLNENNIRKEYTVNALNQYTKYGSDQKFKHDKNGNLISKDGPTKEDFTFNVENQLVQFRTPNDECTLEYDGLKNLVRKVCGNERTEYVVDAFGRFGQDILAEVTHKGESTDTQLYFHGGDQLGLLAMKNKNGYYYYQFDPMGSVVSMLDKSGDILNSYKYDPFGNITSSIEKLQNPFTFIGQWGVINMKQIKELYFMRTRFYDSEHGRFLSMDPFALDGKLKNFYAYAYNNPVHFVDPKGNFAFLITGAVNLAFYLGYNYLTGQESTLGGAAGAFVGGMVGGGIAGMIGGKVAGYIGAEIAKVVGDSVIGDKPFNWKGVGKDLASGLASSFWPSKMGAGKLRQAADLLVSNILGQIIDPTKSCNDKLKDVGTIASKLGISIGQSSCSDVLHKLKDKMIRWIRSHDPVSIF</sequence>
<dbReference type="NCBIfam" id="TIGR03696">
    <property type="entry name" value="Rhs_assc_core"/>
    <property type="match status" value="1"/>
</dbReference>
<feature type="transmembrane region" description="Helical" evidence="2">
    <location>
        <begin position="335"/>
        <end position="354"/>
    </location>
</feature>
<accession>A0A6J8D1I4</accession>
<dbReference type="AlphaFoldDB" id="A0A6J8D1I4"/>
<keyword evidence="5" id="KW-1185">Reference proteome</keyword>
<keyword evidence="2" id="KW-0812">Transmembrane</keyword>
<reference evidence="4 5" key="1">
    <citation type="submission" date="2020-06" db="EMBL/GenBank/DDBJ databases">
        <authorList>
            <person name="Li R."/>
            <person name="Bekaert M."/>
        </authorList>
    </citation>
    <scope>NUCLEOTIDE SEQUENCE [LARGE SCALE GENOMIC DNA]</scope>
    <source>
        <strain evidence="5">wild</strain>
    </source>
</reference>
<gene>
    <name evidence="4" type="ORF">MCOR_36517</name>
</gene>
<keyword evidence="2" id="KW-0472">Membrane</keyword>
<dbReference type="Gene3D" id="2.180.10.10">
    <property type="entry name" value="RHS repeat-associated core"/>
    <property type="match status" value="1"/>
</dbReference>
<dbReference type="Pfam" id="PF25023">
    <property type="entry name" value="TEN_YD-shell"/>
    <property type="match status" value="1"/>
</dbReference>